<evidence type="ECO:0000256" key="3">
    <source>
        <dbReference type="ARBA" id="ARBA00024356"/>
    </source>
</evidence>
<dbReference type="InterPro" id="IPR023296">
    <property type="entry name" value="Glyco_hydro_beta-prop_sf"/>
</dbReference>
<gene>
    <name evidence="4" type="ORF">SAMN02745164_00207</name>
</gene>
<accession>A0A1M4SJI3</accession>
<keyword evidence="1" id="KW-0328">Glycosyltransferase</keyword>
<keyword evidence="5" id="KW-1185">Reference proteome</keyword>
<organism evidence="4 5">
    <name type="scientific">Marinitoga hydrogenitolerans (strain DSM 16785 / JCM 12826 / AT1271)</name>
    <dbReference type="NCBI Taxonomy" id="1122195"/>
    <lineage>
        <taxon>Bacteria</taxon>
        <taxon>Thermotogati</taxon>
        <taxon>Thermotogota</taxon>
        <taxon>Thermotogae</taxon>
        <taxon>Petrotogales</taxon>
        <taxon>Petrotogaceae</taxon>
        <taxon>Marinitoga</taxon>
    </lineage>
</organism>
<dbReference type="GO" id="GO:0016787">
    <property type="term" value="F:hydrolase activity"/>
    <property type="evidence" value="ECO:0007669"/>
    <property type="project" value="UniProtKB-KW"/>
</dbReference>
<evidence type="ECO:0000256" key="1">
    <source>
        <dbReference type="ARBA" id="ARBA00022676"/>
    </source>
</evidence>
<reference evidence="4" key="1">
    <citation type="submission" date="2016-11" db="EMBL/GenBank/DDBJ databases">
        <authorList>
            <person name="Varghese N."/>
            <person name="Submissions S."/>
        </authorList>
    </citation>
    <scope>NUCLEOTIDE SEQUENCE [LARGE SCALE GENOMIC DNA]</scope>
    <source>
        <strain evidence="4">DSM 16785</strain>
    </source>
</reference>
<evidence type="ECO:0000256" key="2">
    <source>
        <dbReference type="ARBA" id="ARBA00022679"/>
    </source>
</evidence>
<dbReference type="Pfam" id="PF04041">
    <property type="entry name" value="Glyco_hydro_130"/>
    <property type="match status" value="1"/>
</dbReference>
<sequence>MKLKLKRHPLNPLFSPNPHHLWESRFVFNPAVVYDGELFHMLYRAQGEDMVSRIGYAVSTDGIHFNRLEKPVFEPDDISEMYGVEDPRLTHINGKYYMCYTAYSPTNISVALASTTNFFNWERHGIVLPESPNKDAAILPEKINGKYVMFHRLEPDIWLAFSDDLIHWDNYVSIAKPREGYWDNLKIGIAGPPLKTEFGWLLLYHGVQKAPRLIYRLGFMLLDLNDPRKVLKRTEKPILEPEEPWEKFGGVPMVVFSDAMVEYKDQYYIYYGAADNYIALATITKEEVYKWIKE</sequence>
<dbReference type="CDD" id="cd18614">
    <property type="entry name" value="GH130"/>
    <property type="match status" value="1"/>
</dbReference>
<dbReference type="Proteomes" id="UP000184334">
    <property type="component" value="Unassembled WGS sequence"/>
</dbReference>
<protein>
    <submittedName>
        <fullName evidence="4">Predicted glycosyl hydrolase, GH43/DUF377 family</fullName>
    </submittedName>
</protein>
<dbReference type="InterPro" id="IPR007184">
    <property type="entry name" value="Mannoside_phosphorylase"/>
</dbReference>
<comment type="caution">
    <text evidence="4">The sequence shown here is derived from an EMBL/GenBank/DDBJ whole genome shotgun (WGS) entry which is preliminary data.</text>
</comment>
<dbReference type="PANTHER" id="PTHR34106">
    <property type="entry name" value="GLYCOSIDASE"/>
    <property type="match status" value="1"/>
</dbReference>
<keyword evidence="4" id="KW-0378">Hydrolase</keyword>
<dbReference type="PANTHER" id="PTHR34106:SF5">
    <property type="entry name" value="GLYCOSIDASE"/>
    <property type="match status" value="1"/>
</dbReference>
<dbReference type="Gene3D" id="2.115.10.20">
    <property type="entry name" value="Glycosyl hydrolase domain, family 43"/>
    <property type="match status" value="1"/>
</dbReference>
<dbReference type="EMBL" id="FQUI01000002">
    <property type="protein sequence ID" value="SHE32355.1"/>
    <property type="molecule type" value="Genomic_DNA"/>
</dbReference>
<dbReference type="GO" id="GO:0016757">
    <property type="term" value="F:glycosyltransferase activity"/>
    <property type="evidence" value="ECO:0007669"/>
    <property type="project" value="UniProtKB-KW"/>
</dbReference>
<proteinExistence type="inferred from homology"/>
<evidence type="ECO:0000313" key="4">
    <source>
        <dbReference type="EMBL" id="SHE32355.1"/>
    </source>
</evidence>
<name>A0A1M4SJI3_MARH1</name>
<keyword evidence="2" id="KW-0808">Transferase</keyword>
<dbReference type="SUPFAM" id="SSF75005">
    <property type="entry name" value="Arabinanase/levansucrase/invertase"/>
    <property type="match status" value="1"/>
</dbReference>
<dbReference type="RefSeq" id="WP_072862523.1">
    <property type="nucleotide sequence ID" value="NZ_FQUI01000002.1"/>
</dbReference>
<dbReference type="STRING" id="1122195.SAMN02745164_00207"/>
<comment type="similarity">
    <text evidence="3">Belongs to the glycosyl hydrolase 130 family.</text>
</comment>
<dbReference type="OrthoDB" id="9759709at2"/>
<dbReference type="PIRSF" id="PIRSF016202">
    <property type="entry name" value="PH1107"/>
    <property type="match status" value="1"/>
</dbReference>
<dbReference type="AlphaFoldDB" id="A0A1M4SJI3"/>
<evidence type="ECO:0000313" key="5">
    <source>
        <dbReference type="Proteomes" id="UP000184334"/>
    </source>
</evidence>